<comment type="caution">
    <text evidence="17">The sequence shown here is derived from an EMBL/GenBank/DDBJ whole genome shotgun (WGS) entry which is preliminary data.</text>
</comment>
<evidence type="ECO:0000256" key="1">
    <source>
        <dbReference type="ARBA" id="ARBA00004123"/>
    </source>
</evidence>
<keyword evidence="18" id="KW-1185">Reference proteome</keyword>
<comment type="function">
    <text evidence="12">As part of the MCIA complex, involved in the assembly of the mitochondrial complex I.</text>
</comment>
<keyword evidence="10" id="KW-0496">Mitochondrion</keyword>
<evidence type="ECO:0000256" key="10">
    <source>
        <dbReference type="ARBA" id="ARBA00023128"/>
    </source>
</evidence>
<evidence type="ECO:0000256" key="9">
    <source>
        <dbReference type="ARBA" id="ARBA00022946"/>
    </source>
</evidence>
<keyword evidence="7" id="KW-0399">Innate immunity</keyword>
<feature type="region of interest" description="Disordered" evidence="15">
    <location>
        <begin position="351"/>
        <end position="388"/>
    </location>
</feature>
<evidence type="ECO:0000313" key="17">
    <source>
        <dbReference type="EMBL" id="GAB1293965.1"/>
    </source>
</evidence>
<proteinExistence type="inferred from homology"/>
<comment type="function">
    <text evidence="13">Adapter protein that plays a role in different signaling pathways including TLRs and IL-1 pathways or innate antiviral induction signaling. Plays a role in the activation of NF-kappa-B by forming a signal complex with TRAF6 and TAK1/MAP3K7 to activate TAK1/MAP3K7 leading to activation of IKKs. Once ubiquitinated, interacts with the dissociated RELA and NFKB1 proteins and translocates to the nucleus where it induces NF-kappa-B-dependent gene expression. Plays a role in innate antiviral immune response by bridging the pattern recognition receptors RIGI and MDA5/IFIT1 to the MAVS complex at the mitochondrion. Promotes proteolytic activation of MAP3K1. Involved in the BMP signaling pathway. Required for normal embryonic development.</text>
</comment>
<evidence type="ECO:0000256" key="14">
    <source>
        <dbReference type="ARBA" id="ARBA00046917"/>
    </source>
</evidence>
<keyword evidence="8" id="KW-0391">Immunity</keyword>
<evidence type="ECO:0000256" key="6">
    <source>
        <dbReference type="ARBA" id="ARBA00022490"/>
    </source>
</evidence>
<keyword evidence="9" id="KW-0809">Transit peptide</keyword>
<sequence>MSWVQVNLLARGLSRGWGGICRTALSGAPFAQVPLQAPRGLHCSAVTHKDEAWLVPRPPEPQRKPIKAPATHEDLFKPPGNGEQDKASFLNAVRSFGAHNVRKRGHVDFIYLALRKMPEFGVERDLSVYNLLLDVFPKEVFRPRNAIQRIFVHYPRQQECGVAVLEQMERHGVMPNTETEFLLIQIFGRKSYPMLKLLRMKLWFTRFKNINPYPVPRDLPQDPLDLAKLGLRHMEPDLSAKVTVYQMSLPSDSTGMEDPTQPHIVEEEKAEEILEEWNLYYPQKLDLEYARSGWDDYEFDVDEVTEGPVFAMCMAGAHDQATLVKWIQGLQETNPALAQIPVVFRLARPTGELLTTSRPEGQSPPHSPPKGPEEDDEAMQAQQQQGQR</sequence>
<comment type="similarity">
    <text evidence="4">Belongs to the ECSIT family.</text>
</comment>
<accession>A0ABQ0F3W3</accession>
<comment type="subunit">
    <text evidence="14">Interacts with MAP3K1, SMAD4 and TRAF6. Interacts with SMAD1 only after BMP4-treatment. Part of the mitochondrial complex I assembly/MCIA complex that comprises at least the core subunits TMEM126B, NDUFAF1, ECSIT and ACAD9 and complement subunits such as COA1 and TMEM186. Interacts with NDUFAF1. Interacts with ACAD9. Interacts with TRIM59. Interacts with TMEM70 and TMEM242. Interacts (when ubiquitinated) with NF-kappa-B subunits RELA and NFKB1. Interacts with RIGI, IFIT1 and MAVS; these interactions promote RLR-mediated type I IFN induction. Interacts with SQSTM1; this interaction inhibits TLR4 signaling via functional regulation of the TRAF6-ECSIT complex. Interacts with cereblon/CRBN; this interaction inhibits the ubiquitination of ECSIT.</text>
</comment>
<comment type="subcellular location">
    <subcellularLocation>
        <location evidence="3">Cytoplasm</location>
    </subcellularLocation>
    <subcellularLocation>
        <location evidence="2">Mitochondrion</location>
    </subcellularLocation>
    <subcellularLocation>
        <location evidence="1">Nucleus</location>
    </subcellularLocation>
</comment>
<dbReference type="Pfam" id="PF06239">
    <property type="entry name" value="ECSIT_N"/>
    <property type="match status" value="1"/>
</dbReference>
<protein>
    <recommendedName>
        <fullName evidence="5">Evolutionarily conserved signaling intermediate in Toll pathway, mitochondrial</fullName>
    </recommendedName>
</protein>
<evidence type="ECO:0000313" key="18">
    <source>
        <dbReference type="Proteomes" id="UP001623349"/>
    </source>
</evidence>
<evidence type="ECO:0000256" key="5">
    <source>
        <dbReference type="ARBA" id="ARBA00019998"/>
    </source>
</evidence>
<evidence type="ECO:0000256" key="13">
    <source>
        <dbReference type="ARBA" id="ARBA00045816"/>
    </source>
</evidence>
<dbReference type="InterPro" id="IPR029342">
    <property type="entry name" value="ECIST_C"/>
</dbReference>
<dbReference type="SMART" id="SM01284">
    <property type="entry name" value="ECSIT_Cterm"/>
    <property type="match status" value="1"/>
</dbReference>
<dbReference type="PANTHER" id="PTHR13113">
    <property type="entry name" value="ECSIT EVOLUTIONARILY CONSERVED SIGNALING INTERMEDIATE IN TOLL PATHWAYS"/>
    <property type="match status" value="1"/>
</dbReference>
<evidence type="ECO:0000256" key="15">
    <source>
        <dbReference type="SAM" id="MobiDB-lite"/>
    </source>
</evidence>
<dbReference type="EMBL" id="BAAFST010000009">
    <property type="protein sequence ID" value="GAB1293965.1"/>
    <property type="molecule type" value="Genomic_DNA"/>
</dbReference>
<evidence type="ECO:0000256" key="4">
    <source>
        <dbReference type="ARBA" id="ARBA00007674"/>
    </source>
</evidence>
<keyword evidence="11" id="KW-0539">Nucleus</keyword>
<evidence type="ECO:0000256" key="8">
    <source>
        <dbReference type="ARBA" id="ARBA00022859"/>
    </source>
</evidence>
<dbReference type="InterPro" id="IPR010418">
    <property type="entry name" value="ECSIT"/>
</dbReference>
<feature type="region of interest" description="Disordered" evidence="15">
    <location>
        <begin position="55"/>
        <end position="81"/>
    </location>
</feature>
<dbReference type="Pfam" id="PF14784">
    <property type="entry name" value="ECSIT_C"/>
    <property type="match status" value="1"/>
</dbReference>
<evidence type="ECO:0000256" key="11">
    <source>
        <dbReference type="ARBA" id="ARBA00023242"/>
    </source>
</evidence>
<keyword evidence="6" id="KW-0963">Cytoplasm</keyword>
<evidence type="ECO:0000256" key="7">
    <source>
        <dbReference type="ARBA" id="ARBA00022588"/>
    </source>
</evidence>
<dbReference type="InterPro" id="IPR046448">
    <property type="entry name" value="ECSIT_N"/>
</dbReference>
<organism evidence="17 18">
    <name type="scientific">Apodemus speciosus</name>
    <name type="common">Large Japanese field mouse</name>
    <dbReference type="NCBI Taxonomy" id="105296"/>
    <lineage>
        <taxon>Eukaryota</taxon>
        <taxon>Metazoa</taxon>
        <taxon>Chordata</taxon>
        <taxon>Craniata</taxon>
        <taxon>Vertebrata</taxon>
        <taxon>Euteleostomi</taxon>
        <taxon>Mammalia</taxon>
        <taxon>Eutheria</taxon>
        <taxon>Euarchontoglires</taxon>
        <taxon>Glires</taxon>
        <taxon>Rodentia</taxon>
        <taxon>Myomorpha</taxon>
        <taxon>Muroidea</taxon>
        <taxon>Muridae</taxon>
        <taxon>Murinae</taxon>
        <taxon>Apodemus</taxon>
    </lineage>
</organism>
<reference evidence="17 18" key="1">
    <citation type="submission" date="2024-08" db="EMBL/GenBank/DDBJ databases">
        <title>The draft genome of Apodemus speciosus.</title>
        <authorList>
            <person name="Nabeshima K."/>
            <person name="Suzuki S."/>
            <person name="Onuma M."/>
        </authorList>
    </citation>
    <scope>NUCLEOTIDE SEQUENCE [LARGE SCALE GENOMIC DNA]</scope>
    <source>
        <strain evidence="17">IB14-021</strain>
    </source>
</reference>
<gene>
    <name evidence="17" type="ORF">APTSU1_000919800</name>
</gene>
<evidence type="ECO:0000256" key="12">
    <source>
        <dbReference type="ARBA" id="ARBA00029396"/>
    </source>
</evidence>
<dbReference type="PANTHER" id="PTHR13113:SF1">
    <property type="entry name" value="EVOLUTIONARILY CONSERVED SIGNALING INTERMEDIATE IN TOLL PATHWAY, MITOCHONDRIAL"/>
    <property type="match status" value="1"/>
</dbReference>
<dbReference type="Proteomes" id="UP001623349">
    <property type="component" value="Unassembled WGS sequence"/>
</dbReference>
<evidence type="ECO:0000256" key="3">
    <source>
        <dbReference type="ARBA" id="ARBA00004496"/>
    </source>
</evidence>
<evidence type="ECO:0000259" key="16">
    <source>
        <dbReference type="SMART" id="SM01284"/>
    </source>
</evidence>
<feature type="domain" description="ECSIT C-terminal" evidence="16">
    <location>
        <begin position="243"/>
        <end position="347"/>
    </location>
</feature>
<evidence type="ECO:0000256" key="2">
    <source>
        <dbReference type="ARBA" id="ARBA00004173"/>
    </source>
</evidence>
<name>A0ABQ0F3W3_APOSI</name>